<dbReference type="InterPro" id="IPR001647">
    <property type="entry name" value="HTH_TetR"/>
</dbReference>
<proteinExistence type="predicted"/>
<dbReference type="InterPro" id="IPR050624">
    <property type="entry name" value="HTH-type_Tx_Regulator"/>
</dbReference>
<dbReference type="PANTHER" id="PTHR43479:SF11">
    <property type="entry name" value="ACREF_ENVCD OPERON REPRESSOR-RELATED"/>
    <property type="match status" value="1"/>
</dbReference>
<dbReference type="GeneID" id="75080099"/>
<keyword evidence="4" id="KW-0418">Kinase</keyword>
<organism evidence="4 5">
    <name type="scientific">Blautia wexlerae</name>
    <dbReference type="NCBI Taxonomy" id="418240"/>
    <lineage>
        <taxon>Bacteria</taxon>
        <taxon>Bacillati</taxon>
        <taxon>Bacillota</taxon>
        <taxon>Clostridia</taxon>
        <taxon>Lachnospirales</taxon>
        <taxon>Lachnospiraceae</taxon>
        <taxon>Blautia</taxon>
    </lineage>
</organism>
<feature type="DNA-binding region" description="H-T-H motif" evidence="2">
    <location>
        <begin position="34"/>
        <end position="53"/>
    </location>
</feature>
<name>A0A173XP31_9FIRM</name>
<reference evidence="4 5" key="1">
    <citation type="submission" date="2015-09" db="EMBL/GenBank/DDBJ databases">
        <authorList>
            <consortium name="Pathogen Informatics"/>
        </authorList>
    </citation>
    <scope>NUCLEOTIDE SEQUENCE [LARGE SCALE GENOMIC DNA]</scope>
    <source>
        <strain evidence="4 5">2789STDY5834863</strain>
    </source>
</reference>
<dbReference type="RefSeq" id="WP_022381333.1">
    <property type="nucleotide sequence ID" value="NZ_BTHH01000001.1"/>
</dbReference>
<dbReference type="PROSITE" id="PS50977">
    <property type="entry name" value="HTH_TETR_2"/>
    <property type="match status" value="1"/>
</dbReference>
<feature type="domain" description="HTH tetR-type" evidence="3">
    <location>
        <begin position="11"/>
        <end position="71"/>
    </location>
</feature>
<evidence type="ECO:0000313" key="5">
    <source>
        <dbReference type="Proteomes" id="UP000095431"/>
    </source>
</evidence>
<evidence type="ECO:0000256" key="1">
    <source>
        <dbReference type="ARBA" id="ARBA00023125"/>
    </source>
</evidence>
<dbReference type="GO" id="GO:0003677">
    <property type="term" value="F:DNA binding"/>
    <property type="evidence" value="ECO:0007669"/>
    <property type="project" value="UniProtKB-UniRule"/>
</dbReference>
<dbReference type="eggNOG" id="COG1309">
    <property type="taxonomic scope" value="Bacteria"/>
</dbReference>
<gene>
    <name evidence="4" type="ORF">ERS852478_00358</name>
</gene>
<evidence type="ECO:0000313" key="4">
    <source>
        <dbReference type="EMBL" id="CUN52188.1"/>
    </source>
</evidence>
<dbReference type="InterPro" id="IPR039532">
    <property type="entry name" value="TetR_C_Firmicutes"/>
</dbReference>
<dbReference type="InterPro" id="IPR009057">
    <property type="entry name" value="Homeodomain-like_sf"/>
</dbReference>
<dbReference type="SUPFAM" id="SSF46689">
    <property type="entry name" value="Homeodomain-like"/>
    <property type="match status" value="1"/>
</dbReference>
<keyword evidence="1 2" id="KW-0238">DNA-binding</keyword>
<dbReference type="Gene3D" id="1.10.357.10">
    <property type="entry name" value="Tetracycline Repressor, domain 2"/>
    <property type="match status" value="1"/>
</dbReference>
<dbReference type="AlphaFoldDB" id="A0A173XP31"/>
<evidence type="ECO:0000259" key="3">
    <source>
        <dbReference type="PROSITE" id="PS50977"/>
    </source>
</evidence>
<dbReference type="PANTHER" id="PTHR43479">
    <property type="entry name" value="ACREF/ENVCD OPERON REPRESSOR-RELATED"/>
    <property type="match status" value="1"/>
</dbReference>
<dbReference type="Pfam" id="PF00440">
    <property type="entry name" value="TetR_N"/>
    <property type="match status" value="1"/>
</dbReference>
<evidence type="ECO:0000256" key="2">
    <source>
        <dbReference type="PROSITE-ProRule" id="PRU00335"/>
    </source>
</evidence>
<dbReference type="Pfam" id="PF14278">
    <property type="entry name" value="TetR_C_8"/>
    <property type="match status" value="1"/>
</dbReference>
<dbReference type="GO" id="GO:0016301">
    <property type="term" value="F:kinase activity"/>
    <property type="evidence" value="ECO:0007669"/>
    <property type="project" value="UniProtKB-KW"/>
</dbReference>
<dbReference type="Proteomes" id="UP000095431">
    <property type="component" value="Unassembled WGS sequence"/>
</dbReference>
<keyword evidence="4" id="KW-0808">Transferase</keyword>
<sequence>MQNVIPDERYSVADEAILGAFFKLLKEKKPDRITVSDITKTAGIARSTFYNHYQDIPSLISAVEDKTIHDVFSMMENFQPKNDRDICSSYFLTLCRYTMENPFLSGLLSTPHGNDLFEKMLTMLHHYVTETTSNSRPDRHTKEEVSYVITCAIGSTIGVLHKWSRDNFNLAPEVIADILSEVFLSGMLPLLS</sequence>
<protein>
    <submittedName>
        <fullName evidence="4">Probable dihydroxyacetone kinase regulator</fullName>
    </submittedName>
</protein>
<accession>A0A173XP31</accession>
<dbReference type="EMBL" id="CYZN01000002">
    <property type="protein sequence ID" value="CUN52188.1"/>
    <property type="molecule type" value="Genomic_DNA"/>
</dbReference>